<evidence type="ECO:0000313" key="1">
    <source>
        <dbReference type="EMBL" id="KOF80993.1"/>
    </source>
</evidence>
<reference evidence="1" key="1">
    <citation type="submission" date="2015-07" db="EMBL/GenBank/DDBJ databases">
        <title>MeaNS - Measles Nucleotide Surveillance Program.</title>
        <authorList>
            <person name="Tran T."/>
            <person name="Druce J."/>
        </authorList>
    </citation>
    <scope>NUCLEOTIDE SEQUENCE</scope>
    <source>
        <strain evidence="1">UCB-OBI-ISO-001</strain>
        <tissue evidence="1">Gonad</tissue>
    </source>
</reference>
<organism evidence="1">
    <name type="scientific">Octopus bimaculoides</name>
    <name type="common">California two-spotted octopus</name>
    <dbReference type="NCBI Taxonomy" id="37653"/>
    <lineage>
        <taxon>Eukaryota</taxon>
        <taxon>Metazoa</taxon>
        <taxon>Spiralia</taxon>
        <taxon>Lophotrochozoa</taxon>
        <taxon>Mollusca</taxon>
        <taxon>Cephalopoda</taxon>
        <taxon>Coleoidea</taxon>
        <taxon>Octopodiformes</taxon>
        <taxon>Octopoda</taxon>
        <taxon>Incirrata</taxon>
        <taxon>Octopodidae</taxon>
        <taxon>Octopus</taxon>
    </lineage>
</organism>
<proteinExistence type="predicted"/>
<protein>
    <submittedName>
        <fullName evidence="1">Uncharacterized protein</fullName>
    </submittedName>
</protein>
<gene>
    <name evidence="1" type="ORF">OCBIM_22027113mg</name>
</gene>
<sequence length="59" mass="6604">MVCINRSGVSAFVFLPLLPCCPLTMENTLIVTDLSISFLSGFKNYINKKHKKCISTRPL</sequence>
<name>A0A0L8GVJ0_OCTBM</name>
<dbReference type="EMBL" id="KQ420188">
    <property type="protein sequence ID" value="KOF80993.1"/>
    <property type="molecule type" value="Genomic_DNA"/>
</dbReference>
<dbReference type="AlphaFoldDB" id="A0A0L8GVJ0"/>
<accession>A0A0L8GVJ0</accession>